<feature type="active site" description="Proton donor/acceptor" evidence="6">
    <location>
        <position position="89"/>
    </location>
</feature>
<dbReference type="KEGG" id="eaz:JHT90_09340"/>
<feature type="binding site" evidence="7">
    <location>
        <position position="67"/>
    </location>
    <ligand>
        <name>substrate</name>
    </ligand>
</feature>
<keyword evidence="3" id="KW-0312">Gluconeogenesis</keyword>
<dbReference type="RefSeq" id="WP_201090510.1">
    <property type="nucleotide sequence ID" value="NZ_CP067393.1"/>
</dbReference>
<dbReference type="EC" id="5.4.2.11" evidence="2"/>
<dbReference type="Pfam" id="PF00300">
    <property type="entry name" value="His_Phos_1"/>
    <property type="match status" value="1"/>
</dbReference>
<sequence length="209" mass="23892">MTIKKLTLPRKPFVFMRHAQTDANSKHMVCGSLDMLLDTTGVNQAIDCGELLAKYQWSCIATSALRRTQMTAELALPNQSFTIFKGLNERDWGRLEGTPIPEQRDYFATPAKGEAWIDFMERVAASLSEILNHYDFPLIIAHSGVWRVIKYLQGGMPEGPRIKNAQPMLLQPNPNNKEQWLAEKFLTQAKDNIRIDLTKVSYDNAMYYH</sequence>
<comment type="similarity">
    <text evidence="1">Belongs to the phosphoglycerate mutase family. BPG-dependent PGAM subfamily.</text>
</comment>
<dbReference type="CDD" id="cd07067">
    <property type="entry name" value="HP_PGM_like"/>
    <property type="match status" value="1"/>
</dbReference>
<evidence type="ECO:0000256" key="4">
    <source>
        <dbReference type="ARBA" id="ARBA00023152"/>
    </source>
</evidence>
<evidence type="ECO:0000256" key="2">
    <source>
        <dbReference type="ARBA" id="ARBA00012028"/>
    </source>
</evidence>
<dbReference type="Proteomes" id="UP000595278">
    <property type="component" value="Chromosome"/>
</dbReference>
<evidence type="ECO:0000256" key="5">
    <source>
        <dbReference type="ARBA" id="ARBA00023235"/>
    </source>
</evidence>
<feature type="active site" description="Tele-phosphohistidine intermediate" evidence="6">
    <location>
        <position position="18"/>
    </location>
</feature>
<evidence type="ECO:0000256" key="7">
    <source>
        <dbReference type="PIRSR" id="PIRSR613078-2"/>
    </source>
</evidence>
<dbReference type="GO" id="GO:0004619">
    <property type="term" value="F:phosphoglycerate mutase activity"/>
    <property type="evidence" value="ECO:0007669"/>
    <property type="project" value="UniProtKB-EC"/>
</dbReference>
<gene>
    <name evidence="8" type="ORF">JHT90_09340</name>
</gene>
<keyword evidence="9" id="KW-1185">Reference proteome</keyword>
<evidence type="ECO:0000313" key="9">
    <source>
        <dbReference type="Proteomes" id="UP000595278"/>
    </source>
</evidence>
<dbReference type="InterPro" id="IPR029033">
    <property type="entry name" value="His_PPase_superfam"/>
</dbReference>
<keyword evidence="5" id="KW-0413">Isomerase</keyword>
<dbReference type="InterPro" id="IPR013078">
    <property type="entry name" value="His_Pase_superF_clade-1"/>
</dbReference>
<accession>A0A974NDG2</accession>
<name>A0A974NDG2_9GAMM</name>
<organism evidence="8 9">
    <name type="scientific">Entomomonas asaccharolytica</name>
    <dbReference type="NCBI Taxonomy" id="2785331"/>
    <lineage>
        <taxon>Bacteria</taxon>
        <taxon>Pseudomonadati</taxon>
        <taxon>Pseudomonadota</taxon>
        <taxon>Gammaproteobacteria</taxon>
        <taxon>Pseudomonadales</taxon>
        <taxon>Pseudomonadaceae</taxon>
        <taxon>Entomomonas</taxon>
    </lineage>
</organism>
<reference evidence="8 9" key="1">
    <citation type="submission" date="2021-01" db="EMBL/GenBank/DDBJ databases">
        <title>Entomomonas sp. F2A isolated from a house cricket (Acheta domesticus).</title>
        <authorList>
            <person name="Spergser J."/>
            <person name="Busse H.-J."/>
        </authorList>
    </citation>
    <scope>NUCLEOTIDE SEQUENCE [LARGE SCALE GENOMIC DNA]</scope>
    <source>
        <strain evidence="8 9">F2A</strain>
    </source>
</reference>
<dbReference type="Gene3D" id="3.40.50.1240">
    <property type="entry name" value="Phosphoglycerate mutase-like"/>
    <property type="match status" value="1"/>
</dbReference>
<evidence type="ECO:0000256" key="6">
    <source>
        <dbReference type="PIRSR" id="PIRSR613078-1"/>
    </source>
</evidence>
<dbReference type="AlphaFoldDB" id="A0A974NDG2"/>
<dbReference type="InterPro" id="IPR005952">
    <property type="entry name" value="Phosphogly_mut1"/>
</dbReference>
<dbReference type="EMBL" id="CP067393">
    <property type="protein sequence ID" value="QQP84613.1"/>
    <property type="molecule type" value="Genomic_DNA"/>
</dbReference>
<evidence type="ECO:0000256" key="3">
    <source>
        <dbReference type="ARBA" id="ARBA00022432"/>
    </source>
</evidence>
<dbReference type="GO" id="GO:0006094">
    <property type="term" value="P:gluconeogenesis"/>
    <property type="evidence" value="ECO:0007669"/>
    <property type="project" value="UniProtKB-KW"/>
</dbReference>
<dbReference type="PANTHER" id="PTHR11931">
    <property type="entry name" value="PHOSPHOGLYCERATE MUTASE"/>
    <property type="match status" value="1"/>
</dbReference>
<proteinExistence type="inferred from homology"/>
<dbReference type="GO" id="GO:0006096">
    <property type="term" value="P:glycolytic process"/>
    <property type="evidence" value="ECO:0007669"/>
    <property type="project" value="UniProtKB-KW"/>
</dbReference>
<evidence type="ECO:0000313" key="8">
    <source>
        <dbReference type="EMBL" id="QQP84613.1"/>
    </source>
</evidence>
<evidence type="ECO:0000256" key="1">
    <source>
        <dbReference type="ARBA" id="ARBA00006717"/>
    </source>
</evidence>
<keyword evidence="4" id="KW-0324">Glycolysis</keyword>
<protein>
    <recommendedName>
        <fullName evidence="2">phosphoglycerate mutase (2,3-diphosphoglycerate-dependent)</fullName>
        <ecNumber evidence="2">5.4.2.11</ecNumber>
    </recommendedName>
</protein>
<dbReference type="SUPFAM" id="SSF53254">
    <property type="entry name" value="Phosphoglycerate mutase-like"/>
    <property type="match status" value="1"/>
</dbReference>
<dbReference type="SMART" id="SM00855">
    <property type="entry name" value="PGAM"/>
    <property type="match status" value="1"/>
</dbReference>
<feature type="binding site" evidence="7">
    <location>
        <begin position="17"/>
        <end position="24"/>
    </location>
    <ligand>
        <name>substrate</name>
    </ligand>
</feature>